<gene>
    <name evidence="3" type="ORF">D9619_009002</name>
</gene>
<dbReference type="PANTHER" id="PTHR43976:SF16">
    <property type="entry name" value="SHORT-CHAIN DEHYDROGENASE_REDUCTASE FAMILY PROTEIN"/>
    <property type="match status" value="1"/>
</dbReference>
<evidence type="ECO:0000313" key="4">
    <source>
        <dbReference type="Proteomes" id="UP000567179"/>
    </source>
</evidence>
<comment type="caution">
    <text evidence="3">The sequence shown here is derived from an EMBL/GenBank/DDBJ whole genome shotgun (WGS) entry which is preliminary data.</text>
</comment>
<dbReference type="InterPro" id="IPR036291">
    <property type="entry name" value="NAD(P)-bd_dom_sf"/>
</dbReference>
<dbReference type="PANTHER" id="PTHR43976">
    <property type="entry name" value="SHORT CHAIN DEHYDROGENASE"/>
    <property type="match status" value="1"/>
</dbReference>
<proteinExistence type="inferred from homology"/>
<evidence type="ECO:0008006" key="5">
    <source>
        <dbReference type="Google" id="ProtNLM"/>
    </source>
</evidence>
<dbReference type="Pfam" id="PF00106">
    <property type="entry name" value="adh_short"/>
    <property type="match status" value="1"/>
</dbReference>
<keyword evidence="4" id="KW-1185">Reference proteome</keyword>
<accession>A0A8H5FAB1</accession>
<dbReference type="PRINTS" id="PR00081">
    <property type="entry name" value="GDHRDH"/>
</dbReference>
<dbReference type="Gene3D" id="3.40.50.720">
    <property type="entry name" value="NAD(P)-binding Rossmann-like Domain"/>
    <property type="match status" value="1"/>
</dbReference>
<dbReference type="GO" id="GO:0016491">
    <property type="term" value="F:oxidoreductase activity"/>
    <property type="evidence" value="ECO:0007669"/>
    <property type="project" value="UniProtKB-KW"/>
</dbReference>
<evidence type="ECO:0000256" key="1">
    <source>
        <dbReference type="ARBA" id="ARBA00006484"/>
    </source>
</evidence>
<dbReference type="AlphaFoldDB" id="A0A8H5FAB1"/>
<organism evidence="3 4">
    <name type="scientific">Psilocybe cf. subviscida</name>
    <dbReference type="NCBI Taxonomy" id="2480587"/>
    <lineage>
        <taxon>Eukaryota</taxon>
        <taxon>Fungi</taxon>
        <taxon>Dikarya</taxon>
        <taxon>Basidiomycota</taxon>
        <taxon>Agaricomycotina</taxon>
        <taxon>Agaricomycetes</taxon>
        <taxon>Agaricomycetidae</taxon>
        <taxon>Agaricales</taxon>
        <taxon>Agaricineae</taxon>
        <taxon>Strophariaceae</taxon>
        <taxon>Psilocybe</taxon>
    </lineage>
</organism>
<protein>
    <recommendedName>
        <fullName evidence="5">NAD(P)-binding protein</fullName>
    </recommendedName>
</protein>
<dbReference type="SUPFAM" id="SSF51735">
    <property type="entry name" value="NAD(P)-binding Rossmann-fold domains"/>
    <property type="match status" value="1"/>
</dbReference>
<sequence length="295" mass="32305">MPIAASHKVWFVTGASSGLGKAVVEYALCQGDKVSATCRKPSVLAELQSKWPSSQLIVLKLDVTSPTDITAAFEKAVDTFGRIDVVYNNAKHRVTSGENGTQDNEARRLFDVDFWGAVDVSREAVKVFREINEPVGGLLLQISSMIGVLSPPGAPFYCARFVTNSQFALEGYLGVLSKETRRSWNIRVKVLDFGAFATPVAESLIEVPIKPVYEALSEDSPTKRLHAWIDNSRPMVGDIAKAAGEVYNISRDEHLDAHRIPLRLDALDTAEVNFEGIKTAQEETALHSQDSKMVA</sequence>
<comment type="similarity">
    <text evidence="1">Belongs to the short-chain dehydrogenases/reductases (SDR) family.</text>
</comment>
<evidence type="ECO:0000313" key="3">
    <source>
        <dbReference type="EMBL" id="KAF5329575.1"/>
    </source>
</evidence>
<dbReference type="InterPro" id="IPR051911">
    <property type="entry name" value="SDR_oxidoreductase"/>
</dbReference>
<dbReference type="InterPro" id="IPR002347">
    <property type="entry name" value="SDR_fam"/>
</dbReference>
<name>A0A8H5FAB1_9AGAR</name>
<reference evidence="3 4" key="1">
    <citation type="journal article" date="2020" name="ISME J.">
        <title>Uncovering the hidden diversity of litter-decomposition mechanisms in mushroom-forming fungi.</title>
        <authorList>
            <person name="Floudas D."/>
            <person name="Bentzer J."/>
            <person name="Ahren D."/>
            <person name="Johansson T."/>
            <person name="Persson P."/>
            <person name="Tunlid A."/>
        </authorList>
    </citation>
    <scope>NUCLEOTIDE SEQUENCE [LARGE SCALE GENOMIC DNA]</scope>
    <source>
        <strain evidence="3 4">CBS 101986</strain>
    </source>
</reference>
<dbReference type="OrthoDB" id="1274115at2759"/>
<keyword evidence="2" id="KW-0560">Oxidoreductase</keyword>
<evidence type="ECO:0000256" key="2">
    <source>
        <dbReference type="ARBA" id="ARBA00023002"/>
    </source>
</evidence>
<dbReference type="EMBL" id="JAACJJ010000002">
    <property type="protein sequence ID" value="KAF5329575.1"/>
    <property type="molecule type" value="Genomic_DNA"/>
</dbReference>
<dbReference type="Proteomes" id="UP000567179">
    <property type="component" value="Unassembled WGS sequence"/>
</dbReference>